<gene>
    <name evidence="1" type="ORF">HBH25_18725</name>
</gene>
<dbReference type="Proteomes" id="UP000746535">
    <property type="component" value="Unassembled WGS sequence"/>
</dbReference>
<evidence type="ECO:0000313" key="2">
    <source>
        <dbReference type="Proteomes" id="UP000746535"/>
    </source>
</evidence>
<sequence>MVRDDLELAKAIVASEDYIRLVIELQKETGMKLIEGYEDLIAALDGAAILRAELTASDFDELFSTQRAEIKKYSLNKYKMIHGFADEQDYSRGGEPCTLDKKDNMISKGYSLSFLLGNGIEFLMAKKGKSNLEGYLKASRIPKAVSYAKKVVSFMS</sequence>
<name>A0ABX0YIX4_9PSED</name>
<organism evidence="1 2">
    <name type="scientific">Pseudomonas quercus</name>
    <dbReference type="NCBI Taxonomy" id="2722792"/>
    <lineage>
        <taxon>Bacteria</taxon>
        <taxon>Pseudomonadati</taxon>
        <taxon>Pseudomonadota</taxon>
        <taxon>Gammaproteobacteria</taxon>
        <taxon>Pseudomonadales</taxon>
        <taxon>Pseudomonadaceae</taxon>
        <taxon>Pseudomonas</taxon>
    </lineage>
</organism>
<comment type="caution">
    <text evidence="1">The sequence shown here is derived from an EMBL/GenBank/DDBJ whole genome shotgun (WGS) entry which is preliminary data.</text>
</comment>
<dbReference type="RefSeq" id="WP_168085455.1">
    <property type="nucleotide sequence ID" value="NZ_JAAVJI010000013.1"/>
</dbReference>
<proteinExistence type="predicted"/>
<protein>
    <submittedName>
        <fullName evidence="1">Uncharacterized protein</fullName>
    </submittedName>
</protein>
<dbReference type="EMBL" id="JAAVJI010000013">
    <property type="protein sequence ID" value="NJP02882.1"/>
    <property type="molecule type" value="Genomic_DNA"/>
</dbReference>
<reference evidence="1 2" key="1">
    <citation type="submission" date="2020-03" db="EMBL/GenBank/DDBJ databases">
        <authorList>
            <person name="Wang L."/>
            <person name="He N."/>
            <person name="Li Y."/>
            <person name="Fang Y."/>
            <person name="Zhang F."/>
        </authorList>
    </citation>
    <scope>NUCLEOTIDE SEQUENCE [LARGE SCALE GENOMIC DNA]</scope>
    <source>
        <strain evidence="2">hsmgli-8</strain>
    </source>
</reference>
<accession>A0ABX0YIX4</accession>
<evidence type="ECO:0000313" key="1">
    <source>
        <dbReference type="EMBL" id="NJP02882.1"/>
    </source>
</evidence>
<keyword evidence="2" id="KW-1185">Reference proteome</keyword>